<organism evidence="1 2">
    <name type="scientific">Glutamicibacter soli</name>
    <dbReference type="NCBI Taxonomy" id="453836"/>
    <lineage>
        <taxon>Bacteria</taxon>
        <taxon>Bacillati</taxon>
        <taxon>Actinomycetota</taxon>
        <taxon>Actinomycetes</taxon>
        <taxon>Micrococcales</taxon>
        <taxon>Micrococcaceae</taxon>
        <taxon>Glutamicibacter</taxon>
    </lineage>
</organism>
<proteinExistence type="predicted"/>
<dbReference type="RefSeq" id="WP_047120125.1">
    <property type="nucleotide sequence ID" value="NZ_CM125969.1"/>
</dbReference>
<sequence length="101" mass="11480">MNDSIAIKFCVTALRTDQEQLDVARRLIDLVQRSDLDDHVGVWMQGTAPQLSVHAHSEPGYTPEIHRDWIDDIEEQLSELTRSHIPHAEFVAHIAPESLIC</sequence>
<gene>
    <name evidence="1" type="ORF">C1H84_07460</name>
</gene>
<accession>A0A365YG72</accession>
<reference evidence="1 2" key="1">
    <citation type="submission" date="2018-01" db="EMBL/GenBank/DDBJ databases">
        <title>Glutamicibacter soli strain NHPC-3 Whole genome sequence and assembly.</title>
        <authorList>
            <person name="Choudhury P."/>
            <person name="Gupta D."/>
            <person name="Sengupta K."/>
            <person name="Jawed A."/>
            <person name="Sultana N."/>
            <person name="Saha P."/>
        </authorList>
    </citation>
    <scope>NUCLEOTIDE SEQUENCE [LARGE SCALE GENOMIC DNA]</scope>
    <source>
        <strain evidence="1 2">NHPC-3</strain>
    </source>
</reference>
<evidence type="ECO:0000313" key="2">
    <source>
        <dbReference type="Proteomes" id="UP000252167"/>
    </source>
</evidence>
<dbReference type="EMBL" id="POAF01000003">
    <property type="protein sequence ID" value="RBM01672.1"/>
    <property type="molecule type" value="Genomic_DNA"/>
</dbReference>
<comment type="caution">
    <text evidence="1">The sequence shown here is derived from an EMBL/GenBank/DDBJ whole genome shotgun (WGS) entry which is preliminary data.</text>
</comment>
<name>A0A365YG72_9MICC</name>
<dbReference type="AlphaFoldDB" id="A0A365YG72"/>
<protein>
    <submittedName>
        <fullName evidence="1">Uncharacterized protein</fullName>
    </submittedName>
</protein>
<keyword evidence="2" id="KW-1185">Reference proteome</keyword>
<evidence type="ECO:0000313" key="1">
    <source>
        <dbReference type="EMBL" id="RBM01672.1"/>
    </source>
</evidence>
<dbReference type="Proteomes" id="UP000252167">
    <property type="component" value="Unassembled WGS sequence"/>
</dbReference>